<keyword evidence="5" id="KW-0808">Transferase</keyword>
<dbReference type="PANTHER" id="PTHR10937">
    <property type="entry name" value="GLUCOSAMINE--FRUCTOSE-6-PHOSPHATE AMINOTRANSFERASE, ISOMERIZING"/>
    <property type="match status" value="1"/>
</dbReference>
<accession>A0AAW1RJ15</accession>
<keyword evidence="7" id="KW-0315">Glutamine amidotransferase</keyword>
<reference evidence="11 12" key="1">
    <citation type="journal article" date="2024" name="Nat. Commun.">
        <title>Phylogenomics reveals the evolutionary origins of lichenization in chlorophyte algae.</title>
        <authorList>
            <person name="Puginier C."/>
            <person name="Libourel C."/>
            <person name="Otte J."/>
            <person name="Skaloud P."/>
            <person name="Haon M."/>
            <person name="Grisel S."/>
            <person name="Petersen M."/>
            <person name="Berrin J.G."/>
            <person name="Delaux P.M."/>
            <person name="Dal Grande F."/>
            <person name="Keller J."/>
        </authorList>
    </citation>
    <scope>NUCLEOTIDE SEQUENCE [LARGE SCALE GENOMIC DNA]</scope>
    <source>
        <strain evidence="11 12">SAG 245.80</strain>
    </source>
</reference>
<dbReference type="AlphaFoldDB" id="A0AAW1RJ15"/>
<feature type="compositionally biased region" description="Low complexity" evidence="8">
    <location>
        <begin position="58"/>
        <end position="73"/>
    </location>
</feature>
<dbReference type="CDD" id="cd00714">
    <property type="entry name" value="GFAT"/>
    <property type="match status" value="1"/>
</dbReference>
<evidence type="ECO:0000256" key="4">
    <source>
        <dbReference type="ARBA" id="ARBA00022576"/>
    </source>
</evidence>
<feature type="domain" description="SIS" evidence="10">
    <location>
        <begin position="565"/>
        <end position="709"/>
    </location>
</feature>
<dbReference type="InterPro" id="IPR017932">
    <property type="entry name" value="GATase_2_dom"/>
</dbReference>
<feature type="region of interest" description="Disordered" evidence="8">
    <location>
        <begin position="55"/>
        <end position="77"/>
    </location>
</feature>
<dbReference type="PANTHER" id="PTHR10937:SF0">
    <property type="entry name" value="GLUTAMINE--FRUCTOSE-6-PHOSPHATE TRANSAMINASE (ISOMERIZING)"/>
    <property type="match status" value="1"/>
</dbReference>
<evidence type="ECO:0000256" key="3">
    <source>
        <dbReference type="ARBA" id="ARBA00012916"/>
    </source>
</evidence>
<evidence type="ECO:0000313" key="12">
    <source>
        <dbReference type="Proteomes" id="UP001445335"/>
    </source>
</evidence>
<dbReference type="Gene3D" id="3.60.20.10">
    <property type="entry name" value="Glutamine Phosphoribosylpyrophosphate, subunit 1, domain 1"/>
    <property type="match status" value="1"/>
</dbReference>
<dbReference type="PROSITE" id="PS51278">
    <property type="entry name" value="GATASE_TYPE_2"/>
    <property type="match status" value="1"/>
</dbReference>
<dbReference type="CDD" id="cd05008">
    <property type="entry name" value="SIS_GlmS_GlmD_1"/>
    <property type="match status" value="1"/>
</dbReference>
<dbReference type="GO" id="GO:0006002">
    <property type="term" value="P:fructose 6-phosphate metabolic process"/>
    <property type="evidence" value="ECO:0007669"/>
    <property type="project" value="TreeGrafter"/>
</dbReference>
<dbReference type="GO" id="GO:0004360">
    <property type="term" value="F:glutamine-fructose-6-phosphate transaminase (isomerizing) activity"/>
    <property type="evidence" value="ECO:0007669"/>
    <property type="project" value="UniProtKB-EC"/>
</dbReference>
<evidence type="ECO:0000256" key="1">
    <source>
        <dbReference type="ARBA" id="ARBA00001031"/>
    </source>
</evidence>
<dbReference type="FunFam" id="3.60.20.10:FF:000052">
    <property type="entry name" value="Glutamine--fructose-6-phosphate aminotransferase [isomerizing] 2"/>
    <property type="match status" value="1"/>
</dbReference>
<protein>
    <recommendedName>
        <fullName evidence="3">glutamine--fructose-6-phosphate transaminase (isomerizing)</fullName>
        <ecNumber evidence="3">2.6.1.16</ecNumber>
    </recommendedName>
</protein>
<evidence type="ECO:0000256" key="8">
    <source>
        <dbReference type="SAM" id="MobiDB-lite"/>
    </source>
</evidence>
<dbReference type="Pfam" id="PF01380">
    <property type="entry name" value="SIS"/>
    <property type="match status" value="2"/>
</dbReference>
<dbReference type="EMBL" id="JALJOU010000034">
    <property type="protein sequence ID" value="KAK9834045.1"/>
    <property type="molecule type" value="Genomic_DNA"/>
</dbReference>
<sequence>MCGIFGYYNYRISRERREVLEILFTGLKRLEYRGYDSSGLSFDADPTVPAAALERSSNANGAPGATANGKAGASRAAGPACTPVVIKAEGKIDNLVKLAYAEVAVQGINLEQALDNHAGIAHTRWATHGVPSVLNSHPQTSDPDNGFVVVHNGIITNYKALKDFLIKQGAKFVSDTDTEVIPKLCEYIYRNLQEPLPLNELVMEVMSKLEGAYGLLVKSAHYAGELVACKRGSPLIMGIREPGAQRPRVAVSSPRRSAARAGHLSPSESLECGSLEAFLASDASAFVEHTKRVVVLEDSDVVHLARGGYAIYNAAREDPAACVPRLLRTLDMEVSSIMKGGYEHYMQKEIHEQPESILQTMRGRVKFSRVVPKEGEAWDPYTERRIKLGGLAEYIPTIRRGRRLMFVACGTSYHACLACRQTMEEIAEMPVSLELASDLLDRRAPIFRDDMCVFVSQSGETADTMQALQYAKDKGALCIGVTNTVGSAIARSTHCGVHINAGCEIGVASTKAYTSQQVAITMMALALCEDSIRLRAQRDAIIDSLGTLPDKIRAVLKLDSKMLELAEQLKGEQSLLVFGRGYNYATALEAALKVKEVALMHSEGILAGEMKHGPLALVDEHLPIIVVATRDRMRGKMLSVLQQLRARGAQLIVLCNKGDSDIQDLCGKSCRLIQVPEVVECLQPIINIVPLQLLSYHLTVLRGFNVDQPRNLAKSVTVSEES</sequence>
<dbReference type="PROSITE" id="PS51464">
    <property type="entry name" value="SIS"/>
    <property type="match status" value="2"/>
</dbReference>
<dbReference type="InterPro" id="IPR046348">
    <property type="entry name" value="SIS_dom_sf"/>
</dbReference>
<evidence type="ECO:0000256" key="6">
    <source>
        <dbReference type="ARBA" id="ARBA00022737"/>
    </source>
</evidence>
<dbReference type="GO" id="GO:0006047">
    <property type="term" value="P:UDP-N-acetylglucosamine metabolic process"/>
    <property type="evidence" value="ECO:0007669"/>
    <property type="project" value="TreeGrafter"/>
</dbReference>
<dbReference type="GO" id="GO:0097367">
    <property type="term" value="F:carbohydrate derivative binding"/>
    <property type="evidence" value="ECO:0007669"/>
    <property type="project" value="InterPro"/>
</dbReference>
<evidence type="ECO:0000256" key="5">
    <source>
        <dbReference type="ARBA" id="ARBA00022679"/>
    </source>
</evidence>
<proteinExistence type="predicted"/>
<comment type="caution">
    <text evidence="11">The sequence shown here is derived from an EMBL/GenBank/DDBJ whole genome shotgun (WGS) entry which is preliminary data.</text>
</comment>
<gene>
    <name evidence="11" type="ORF">WJX81_005440</name>
</gene>
<comment type="catalytic activity">
    <reaction evidence="1">
        <text>D-fructose 6-phosphate + L-glutamine = D-glucosamine 6-phosphate + L-glutamate</text>
        <dbReference type="Rhea" id="RHEA:13237"/>
        <dbReference type="ChEBI" id="CHEBI:29985"/>
        <dbReference type="ChEBI" id="CHEBI:58359"/>
        <dbReference type="ChEBI" id="CHEBI:58725"/>
        <dbReference type="ChEBI" id="CHEBI:61527"/>
        <dbReference type="EC" id="2.6.1.16"/>
    </reaction>
</comment>
<dbReference type="CDD" id="cd05009">
    <property type="entry name" value="SIS_GlmS_GlmD_2"/>
    <property type="match status" value="1"/>
</dbReference>
<comment type="pathway">
    <text evidence="2">Nucleotide-sugar biosynthesis; UDP-N-acetyl-alpha-D-glucosamine biosynthesis; alpha-D-glucosamine 6-phosphate from D-fructose 6-phosphate: step 1/1.</text>
</comment>
<dbReference type="NCBIfam" id="NF001484">
    <property type="entry name" value="PRK00331.1"/>
    <property type="match status" value="1"/>
</dbReference>
<dbReference type="InterPro" id="IPR035490">
    <property type="entry name" value="GlmS/FrlB_SIS"/>
</dbReference>
<name>A0AAW1RJ15_9CHLO</name>
<dbReference type="Gene3D" id="3.40.50.10490">
    <property type="entry name" value="Glucose-6-phosphate isomerase like protein, domain 1"/>
    <property type="match status" value="2"/>
</dbReference>
<dbReference type="InterPro" id="IPR001347">
    <property type="entry name" value="SIS_dom"/>
</dbReference>
<evidence type="ECO:0000313" key="11">
    <source>
        <dbReference type="EMBL" id="KAK9834045.1"/>
    </source>
</evidence>
<keyword evidence="4" id="KW-0032">Aminotransferase</keyword>
<organism evidence="11 12">
    <name type="scientific">Elliptochloris bilobata</name>
    <dbReference type="NCBI Taxonomy" id="381761"/>
    <lineage>
        <taxon>Eukaryota</taxon>
        <taxon>Viridiplantae</taxon>
        <taxon>Chlorophyta</taxon>
        <taxon>core chlorophytes</taxon>
        <taxon>Trebouxiophyceae</taxon>
        <taxon>Trebouxiophyceae incertae sedis</taxon>
        <taxon>Elliptochloris clade</taxon>
        <taxon>Elliptochloris</taxon>
    </lineage>
</organism>
<dbReference type="FunFam" id="3.40.50.10490:FF:000001">
    <property type="entry name" value="Glutamine--fructose-6-phosphate aminotransferase [isomerizing]"/>
    <property type="match status" value="1"/>
</dbReference>
<dbReference type="GO" id="GO:0006487">
    <property type="term" value="P:protein N-linked glycosylation"/>
    <property type="evidence" value="ECO:0007669"/>
    <property type="project" value="TreeGrafter"/>
</dbReference>
<dbReference type="SUPFAM" id="SSF53697">
    <property type="entry name" value="SIS domain"/>
    <property type="match status" value="1"/>
</dbReference>
<feature type="domain" description="Glutamine amidotransferase type-2" evidence="9">
    <location>
        <begin position="2"/>
        <end position="307"/>
    </location>
</feature>
<evidence type="ECO:0000259" key="9">
    <source>
        <dbReference type="PROSITE" id="PS51278"/>
    </source>
</evidence>
<keyword evidence="12" id="KW-1185">Reference proteome</keyword>
<dbReference type="Pfam" id="PF13522">
    <property type="entry name" value="GATase_6"/>
    <property type="match status" value="1"/>
</dbReference>
<dbReference type="InterPro" id="IPR035466">
    <property type="entry name" value="GlmS/AgaS_SIS"/>
</dbReference>
<dbReference type="FunFam" id="3.40.50.10490:FF:000002">
    <property type="entry name" value="Glutamine--fructose-6-phosphate aminotransferase [isomerizing]"/>
    <property type="match status" value="1"/>
</dbReference>
<dbReference type="SUPFAM" id="SSF56235">
    <property type="entry name" value="N-terminal nucleophile aminohydrolases (Ntn hydrolases)"/>
    <property type="match status" value="1"/>
</dbReference>
<dbReference type="Proteomes" id="UP001445335">
    <property type="component" value="Unassembled WGS sequence"/>
</dbReference>
<dbReference type="GO" id="GO:0046349">
    <property type="term" value="P:amino sugar biosynthetic process"/>
    <property type="evidence" value="ECO:0007669"/>
    <property type="project" value="UniProtKB-ARBA"/>
</dbReference>
<dbReference type="EC" id="2.6.1.16" evidence="3"/>
<feature type="domain" description="SIS" evidence="10">
    <location>
        <begin position="394"/>
        <end position="533"/>
    </location>
</feature>
<keyword evidence="6" id="KW-0677">Repeat</keyword>
<evidence type="ECO:0000256" key="2">
    <source>
        <dbReference type="ARBA" id="ARBA00004775"/>
    </source>
</evidence>
<dbReference type="InterPro" id="IPR029055">
    <property type="entry name" value="Ntn_hydrolases_N"/>
</dbReference>
<dbReference type="InterPro" id="IPR047084">
    <property type="entry name" value="GFAT_N"/>
</dbReference>
<evidence type="ECO:0000259" key="10">
    <source>
        <dbReference type="PROSITE" id="PS51464"/>
    </source>
</evidence>
<evidence type="ECO:0000256" key="7">
    <source>
        <dbReference type="ARBA" id="ARBA00022962"/>
    </source>
</evidence>